<dbReference type="OrthoDB" id="2475196at2"/>
<keyword evidence="5" id="KW-0804">Transcription</keyword>
<dbReference type="InterPro" id="IPR039418">
    <property type="entry name" value="LexA-like"/>
</dbReference>
<dbReference type="SUPFAM" id="SSF51306">
    <property type="entry name" value="LexA/Signal peptidase"/>
    <property type="match status" value="1"/>
</dbReference>
<dbReference type="RefSeq" id="WP_055152141.1">
    <property type="nucleotide sequence ID" value="NZ_BQNQ01000001.1"/>
</dbReference>
<evidence type="ECO:0000256" key="2">
    <source>
        <dbReference type="ARBA" id="ARBA00022801"/>
    </source>
</evidence>
<dbReference type="EMBL" id="CYZU01000009">
    <property type="protein sequence ID" value="CUO12556.1"/>
    <property type="molecule type" value="Genomic_DNA"/>
</dbReference>
<dbReference type="GeneID" id="93334817"/>
<dbReference type="CDD" id="cd00093">
    <property type="entry name" value="HTH_XRE"/>
    <property type="match status" value="1"/>
</dbReference>
<dbReference type="SMART" id="SM00530">
    <property type="entry name" value="HTH_XRE"/>
    <property type="match status" value="1"/>
</dbReference>
<gene>
    <name evidence="7" type="primary">lexA_1</name>
    <name evidence="7" type="ORF">ERS852491_01357</name>
</gene>
<evidence type="ECO:0000256" key="4">
    <source>
        <dbReference type="ARBA" id="ARBA00023125"/>
    </source>
</evidence>
<dbReference type="PANTHER" id="PTHR40661">
    <property type="match status" value="1"/>
</dbReference>
<dbReference type="InterPro" id="IPR015927">
    <property type="entry name" value="Peptidase_S24_S26A/B/C"/>
</dbReference>
<dbReference type="PROSITE" id="PS00501">
    <property type="entry name" value="SPASE_I_1"/>
    <property type="match status" value="1"/>
</dbReference>
<feature type="domain" description="HTH cro/C1-type" evidence="6">
    <location>
        <begin position="7"/>
        <end position="62"/>
    </location>
</feature>
<evidence type="ECO:0000256" key="5">
    <source>
        <dbReference type="ARBA" id="ARBA00023163"/>
    </source>
</evidence>
<dbReference type="SUPFAM" id="SSF47413">
    <property type="entry name" value="lambda repressor-like DNA-binding domains"/>
    <property type="match status" value="1"/>
</dbReference>
<dbReference type="Pfam" id="PF00717">
    <property type="entry name" value="Peptidase_S24"/>
    <property type="match status" value="1"/>
</dbReference>
<dbReference type="GO" id="GO:0006508">
    <property type="term" value="P:proteolysis"/>
    <property type="evidence" value="ECO:0007669"/>
    <property type="project" value="UniProtKB-KW"/>
</dbReference>
<name>A0A174CLT5_9FIRM</name>
<dbReference type="InterPro" id="IPR010982">
    <property type="entry name" value="Lambda_DNA-bd_dom_sf"/>
</dbReference>
<keyword evidence="4" id="KW-0238">DNA-binding</keyword>
<sequence length="241" mass="26774">MNLGDRIKAKRDELDLTLEEVAKFVGVSRQTIQKYESGVISNIPSDKIESLAFALRTTPSYLMGWESSASITLYNVHCETADESELIISFRKLSDIGKQKATTYLENLLSLETAEHDALPRPTYFMAYYHELASAGTGEYIFADLPTDTIEVPVNELSEKADFVIGVKGDSMEPTFHDGDKVYVEKMQVVEIGDIGIFMVNGECFIKETGENGLISHNPKYDEIPGTETIQCIGKVLGKVK</sequence>
<dbReference type="InterPro" id="IPR001387">
    <property type="entry name" value="Cro/C1-type_HTH"/>
</dbReference>
<keyword evidence="1" id="KW-0645">Protease</keyword>
<dbReference type="Proteomes" id="UP000095544">
    <property type="component" value="Unassembled WGS sequence"/>
</dbReference>
<accession>A0A174CLT5</accession>
<evidence type="ECO:0000259" key="6">
    <source>
        <dbReference type="PROSITE" id="PS50943"/>
    </source>
</evidence>
<proteinExistence type="predicted"/>
<dbReference type="EC" id="3.4.21.88" evidence="7"/>
<dbReference type="InterPro" id="IPR019756">
    <property type="entry name" value="Pept_S26A_signal_pept_1_Ser-AS"/>
</dbReference>
<dbReference type="AlphaFoldDB" id="A0A174CLT5"/>
<dbReference type="InterPro" id="IPR036286">
    <property type="entry name" value="LexA/Signal_pep-like_sf"/>
</dbReference>
<evidence type="ECO:0000256" key="3">
    <source>
        <dbReference type="ARBA" id="ARBA00023015"/>
    </source>
</evidence>
<dbReference type="GO" id="GO:0016020">
    <property type="term" value="C:membrane"/>
    <property type="evidence" value="ECO:0007669"/>
    <property type="project" value="InterPro"/>
</dbReference>
<evidence type="ECO:0000313" key="7">
    <source>
        <dbReference type="EMBL" id="CUO12556.1"/>
    </source>
</evidence>
<dbReference type="GO" id="GO:0003677">
    <property type="term" value="F:DNA binding"/>
    <property type="evidence" value="ECO:0007669"/>
    <property type="project" value="UniProtKB-KW"/>
</dbReference>
<dbReference type="Pfam" id="PF01381">
    <property type="entry name" value="HTH_3"/>
    <property type="match status" value="1"/>
</dbReference>
<evidence type="ECO:0000313" key="8">
    <source>
        <dbReference type="Proteomes" id="UP000095544"/>
    </source>
</evidence>
<keyword evidence="2 7" id="KW-0378">Hydrolase</keyword>
<dbReference type="PROSITE" id="PS50943">
    <property type="entry name" value="HTH_CROC1"/>
    <property type="match status" value="1"/>
</dbReference>
<evidence type="ECO:0000256" key="1">
    <source>
        <dbReference type="ARBA" id="ARBA00022670"/>
    </source>
</evidence>
<dbReference type="CDD" id="cd06529">
    <property type="entry name" value="S24_LexA-like"/>
    <property type="match status" value="1"/>
</dbReference>
<organism evidence="7 8">
    <name type="scientific">Faecalicatena contorta</name>
    <dbReference type="NCBI Taxonomy" id="39482"/>
    <lineage>
        <taxon>Bacteria</taxon>
        <taxon>Bacillati</taxon>
        <taxon>Bacillota</taxon>
        <taxon>Clostridia</taxon>
        <taxon>Lachnospirales</taxon>
        <taxon>Lachnospiraceae</taxon>
        <taxon>Faecalicatena</taxon>
    </lineage>
</organism>
<dbReference type="STRING" id="39482.ERS852491_01357"/>
<reference evidence="7 8" key="1">
    <citation type="submission" date="2015-09" db="EMBL/GenBank/DDBJ databases">
        <authorList>
            <consortium name="Pathogen Informatics"/>
        </authorList>
    </citation>
    <scope>NUCLEOTIDE SEQUENCE [LARGE SCALE GENOMIC DNA]</scope>
    <source>
        <strain evidence="7 8">2789STDY5834876</strain>
    </source>
</reference>
<dbReference type="PANTHER" id="PTHR40661:SF1">
    <property type="entry name" value="HTH CRO_C1-TYPE DOMAIN-CONTAINING PROTEIN"/>
    <property type="match status" value="1"/>
</dbReference>
<protein>
    <submittedName>
        <fullName evidence="7">LexA repressor</fullName>
        <ecNumber evidence="7">3.4.21.88</ecNumber>
    </submittedName>
</protein>
<dbReference type="GO" id="GO:0004252">
    <property type="term" value="F:serine-type endopeptidase activity"/>
    <property type="evidence" value="ECO:0007669"/>
    <property type="project" value="UniProtKB-EC"/>
</dbReference>
<dbReference type="Gene3D" id="2.10.109.10">
    <property type="entry name" value="Umud Fragment, subunit A"/>
    <property type="match status" value="1"/>
</dbReference>
<dbReference type="Gene3D" id="1.10.260.40">
    <property type="entry name" value="lambda repressor-like DNA-binding domains"/>
    <property type="match status" value="1"/>
</dbReference>
<keyword evidence="3" id="KW-0805">Transcription regulation</keyword>